<protein>
    <submittedName>
        <fullName evidence="1">Uncharacterized protein</fullName>
    </submittedName>
</protein>
<sequence>MSVTLAKPSDEATESEEVDYIAPARVFIAVAQLPDGRVSGVDLYANAPAADEVLPATVWTVAVPDADDVYGSAAAKVLDLALTSDYRDTDGSGWSEGERTARAFHGDHTDERAFLRTVEALLIRAGYLDAHAGLVHCRGYGLRVGDDDVVMKWAEGWKWAALDSTDMDGWCLQPGVLAPADASPQRVANAIILNLACLGYLPWTDMRLRDRARVYVRTFGWRARLQRITYRATRFRRTVRARITR</sequence>
<evidence type="ECO:0000313" key="1">
    <source>
        <dbReference type="EMBL" id="PRH78368.1"/>
    </source>
</evidence>
<name>A0A2S9PVD6_9ACTN</name>
<dbReference type="AlphaFoldDB" id="A0A2S9PVD6"/>
<evidence type="ECO:0000313" key="2">
    <source>
        <dbReference type="Proteomes" id="UP000239322"/>
    </source>
</evidence>
<dbReference type="OrthoDB" id="4237672at2"/>
<organism evidence="1 2">
    <name type="scientific">Streptomyces solincola</name>
    <dbReference type="NCBI Taxonomy" id="2100817"/>
    <lineage>
        <taxon>Bacteria</taxon>
        <taxon>Bacillati</taxon>
        <taxon>Actinomycetota</taxon>
        <taxon>Actinomycetes</taxon>
        <taxon>Kitasatosporales</taxon>
        <taxon>Streptomycetaceae</taxon>
        <taxon>Streptomyces</taxon>
    </lineage>
</organism>
<reference evidence="1 2" key="1">
    <citation type="submission" date="2018-03" db="EMBL/GenBank/DDBJ databases">
        <title>Novel Streptomyces sp. from soil.</title>
        <authorList>
            <person name="Tan G.Y.A."/>
            <person name="Lee Z.Y."/>
        </authorList>
    </citation>
    <scope>NUCLEOTIDE SEQUENCE [LARGE SCALE GENOMIC DNA]</scope>
    <source>
        <strain evidence="1 2">ST5x</strain>
    </source>
</reference>
<dbReference type="EMBL" id="PVLV01000211">
    <property type="protein sequence ID" value="PRH78368.1"/>
    <property type="molecule type" value="Genomic_DNA"/>
</dbReference>
<dbReference type="Proteomes" id="UP000239322">
    <property type="component" value="Unassembled WGS sequence"/>
</dbReference>
<proteinExistence type="predicted"/>
<accession>A0A2S9PVD6</accession>
<dbReference type="RefSeq" id="WP_105869451.1">
    <property type="nucleotide sequence ID" value="NZ_PVLV01000211.1"/>
</dbReference>
<gene>
    <name evidence="1" type="ORF">C6N75_15250</name>
</gene>
<keyword evidence="2" id="KW-1185">Reference proteome</keyword>
<comment type="caution">
    <text evidence="1">The sequence shown here is derived from an EMBL/GenBank/DDBJ whole genome shotgun (WGS) entry which is preliminary data.</text>
</comment>